<dbReference type="Pfam" id="PF06030">
    <property type="entry name" value="WxLIP_PGBD"/>
    <property type="match status" value="1"/>
</dbReference>
<dbReference type="EMBL" id="BAAADO010000009">
    <property type="protein sequence ID" value="GAA0502547.1"/>
    <property type="molecule type" value="Genomic_DNA"/>
</dbReference>
<reference evidence="6" key="1">
    <citation type="journal article" date="2019" name="Int. J. Syst. Evol. Microbiol.">
        <title>The Global Catalogue of Microorganisms (GCM) 10K type strain sequencing project: providing services to taxonomists for standard genome sequencing and annotation.</title>
        <authorList>
            <consortium name="The Broad Institute Genomics Platform"/>
            <consortium name="The Broad Institute Genome Sequencing Center for Infectious Disease"/>
            <person name="Wu L."/>
            <person name="Ma J."/>
        </authorList>
    </citation>
    <scope>NUCLEOTIDE SEQUENCE [LARGE SCALE GENOMIC DNA]</scope>
    <source>
        <strain evidence="6">JCM 12389</strain>
    </source>
</reference>
<accession>A0ABP3LM33</accession>
<name>A0ABP3LM33_9BACI</name>
<keyword evidence="1" id="KW-0812">Transmembrane</keyword>
<organism evidence="5 6">
    <name type="scientific">Salinibacillus aidingensis</name>
    <dbReference type="NCBI Taxonomy" id="237684"/>
    <lineage>
        <taxon>Bacteria</taxon>
        <taxon>Bacillati</taxon>
        <taxon>Bacillota</taxon>
        <taxon>Bacilli</taxon>
        <taxon>Bacillales</taxon>
        <taxon>Bacillaceae</taxon>
        <taxon>Salinibacillus</taxon>
    </lineage>
</organism>
<sequence length="334" mass="37498">MIIFIFMIIFPIVAQADSAPITVEPILPDQQKQGVKGYYHLELNEGRRVQLQVQVSNQTDQPVTVLLTPLNAYSNPAKSTGIQYNEQDTERHQLLNKSLSMKKHLQQKEVDMKANETKSVPFTVDLSGVHEGQWLGAIQVSTIDQADNTQTMTENETNVVIKHQFTYTIPIEIDFNQVPETDFSFGDVRFDYPAGGTELLIEMQNPTTGIVRDISVTYRLEAASGEVLLDGGMESFGLVPNTSAAVPIKWDRSPLGPGEYTLFLEAVYDGKKITDEKELVINRKESEKMEESIDADEEETNTFSIPMWVIIVLGLLLAVIFVFLGVWIGRRRAD</sequence>
<evidence type="ECO:0000256" key="2">
    <source>
        <dbReference type="SAM" id="SignalP"/>
    </source>
</evidence>
<feature type="signal peptide" evidence="2">
    <location>
        <begin position="1"/>
        <end position="16"/>
    </location>
</feature>
<keyword evidence="2" id="KW-0732">Signal</keyword>
<feature type="transmembrane region" description="Helical" evidence="1">
    <location>
        <begin position="305"/>
        <end position="328"/>
    </location>
</feature>
<evidence type="ECO:0000259" key="4">
    <source>
        <dbReference type="Pfam" id="PF11797"/>
    </source>
</evidence>
<keyword evidence="1" id="KW-1133">Transmembrane helix</keyword>
<comment type="caution">
    <text evidence="5">The sequence shown here is derived from an EMBL/GenBank/DDBJ whole genome shotgun (WGS) entry which is preliminary data.</text>
</comment>
<keyword evidence="1" id="KW-0472">Membrane</keyword>
<dbReference type="InterPro" id="IPR021759">
    <property type="entry name" value="WxLIP_HBD"/>
</dbReference>
<dbReference type="Pfam" id="PF11797">
    <property type="entry name" value="WxLIP_HBD"/>
    <property type="match status" value="1"/>
</dbReference>
<evidence type="ECO:0008006" key="7">
    <source>
        <dbReference type="Google" id="ProtNLM"/>
    </source>
</evidence>
<feature type="domain" description="WxL Interacting Protein peptidoglycan binding" evidence="3">
    <location>
        <begin position="22"/>
        <end position="141"/>
    </location>
</feature>
<dbReference type="RefSeq" id="WP_343843475.1">
    <property type="nucleotide sequence ID" value="NZ_BAAADO010000009.1"/>
</dbReference>
<proteinExistence type="predicted"/>
<evidence type="ECO:0000259" key="3">
    <source>
        <dbReference type="Pfam" id="PF06030"/>
    </source>
</evidence>
<gene>
    <name evidence="5" type="ORF">GCM10008986_32690</name>
</gene>
<feature type="chain" id="PRO_5046374702" description="DUF3324 domain-containing protein" evidence="2">
    <location>
        <begin position="17"/>
        <end position="334"/>
    </location>
</feature>
<dbReference type="InterPro" id="IPR010317">
    <property type="entry name" value="WxLIP_PGBD"/>
</dbReference>
<evidence type="ECO:0000313" key="6">
    <source>
        <dbReference type="Proteomes" id="UP001500880"/>
    </source>
</evidence>
<protein>
    <recommendedName>
        <fullName evidence="7">DUF3324 domain-containing protein</fullName>
    </recommendedName>
</protein>
<evidence type="ECO:0000313" key="5">
    <source>
        <dbReference type="EMBL" id="GAA0502547.1"/>
    </source>
</evidence>
<evidence type="ECO:0000256" key="1">
    <source>
        <dbReference type="SAM" id="Phobius"/>
    </source>
</evidence>
<feature type="domain" description="WxL Interacting Protein host binding" evidence="4">
    <location>
        <begin position="157"/>
        <end position="289"/>
    </location>
</feature>
<dbReference type="Proteomes" id="UP001500880">
    <property type="component" value="Unassembled WGS sequence"/>
</dbReference>
<keyword evidence="6" id="KW-1185">Reference proteome</keyword>